<proteinExistence type="predicted"/>
<name>A0A2N9IZI9_FAGSY</name>
<reference evidence="1" key="1">
    <citation type="submission" date="2018-02" db="EMBL/GenBank/DDBJ databases">
        <authorList>
            <person name="Cohen D.B."/>
            <person name="Kent A.D."/>
        </authorList>
    </citation>
    <scope>NUCLEOTIDE SEQUENCE</scope>
</reference>
<organism evidence="1">
    <name type="scientific">Fagus sylvatica</name>
    <name type="common">Beechnut</name>
    <dbReference type="NCBI Taxonomy" id="28930"/>
    <lineage>
        <taxon>Eukaryota</taxon>
        <taxon>Viridiplantae</taxon>
        <taxon>Streptophyta</taxon>
        <taxon>Embryophyta</taxon>
        <taxon>Tracheophyta</taxon>
        <taxon>Spermatophyta</taxon>
        <taxon>Magnoliopsida</taxon>
        <taxon>eudicotyledons</taxon>
        <taxon>Gunneridae</taxon>
        <taxon>Pentapetalae</taxon>
        <taxon>rosids</taxon>
        <taxon>fabids</taxon>
        <taxon>Fagales</taxon>
        <taxon>Fagaceae</taxon>
        <taxon>Fagus</taxon>
    </lineage>
</organism>
<protein>
    <submittedName>
        <fullName evidence="1">Uncharacterized protein</fullName>
    </submittedName>
</protein>
<accession>A0A2N9IZI9</accession>
<dbReference type="AlphaFoldDB" id="A0A2N9IZI9"/>
<sequence length="92" mass="10239">MRNSKGNERLGSEGALSAGLELGQIAEVISGGGRVEDHEDVVFVAVALLLCSMEVRRCASFRSGRRWLQWLRCARRGQRCSNCFGYEMDSIE</sequence>
<gene>
    <name evidence="1" type="ORF">FSB_LOCUS57363</name>
</gene>
<evidence type="ECO:0000313" key="1">
    <source>
        <dbReference type="EMBL" id="SPD29481.1"/>
    </source>
</evidence>
<dbReference type="EMBL" id="OIVN01006271">
    <property type="protein sequence ID" value="SPD29481.1"/>
    <property type="molecule type" value="Genomic_DNA"/>
</dbReference>